<organism evidence="5 6">
    <name type="scientific">Trichoderma harzianum</name>
    <name type="common">Hypocrea lixii</name>
    <dbReference type="NCBI Taxonomy" id="5544"/>
    <lineage>
        <taxon>Eukaryota</taxon>
        <taxon>Fungi</taxon>
        <taxon>Dikarya</taxon>
        <taxon>Ascomycota</taxon>
        <taxon>Pezizomycotina</taxon>
        <taxon>Sordariomycetes</taxon>
        <taxon>Hypocreomycetidae</taxon>
        <taxon>Hypocreales</taxon>
        <taxon>Hypocreaceae</taxon>
        <taxon>Trichoderma</taxon>
    </lineage>
</organism>
<dbReference type="GO" id="GO:0016491">
    <property type="term" value="F:oxidoreductase activity"/>
    <property type="evidence" value="ECO:0007669"/>
    <property type="project" value="UniProtKB-KW"/>
</dbReference>
<protein>
    <recommendedName>
        <fullName evidence="7">Short-chain dehydrogenase</fullName>
    </recommendedName>
</protein>
<evidence type="ECO:0000313" key="6">
    <source>
        <dbReference type="Proteomes" id="UP000034112"/>
    </source>
</evidence>
<dbReference type="Gene3D" id="3.40.50.720">
    <property type="entry name" value="NAD(P)-binding Rossmann-like Domain"/>
    <property type="match status" value="1"/>
</dbReference>
<evidence type="ECO:0000256" key="3">
    <source>
        <dbReference type="ARBA" id="ARBA00023002"/>
    </source>
</evidence>
<sequence length="324" mass="35960">MPAFRDNFPPKPQFTENSISSQAGKACRNTTHLKKIAGVGKELAKILYSHNAKVYITARSTKKAEAVIADIKAAHPQSRGELVYLHLDLNDLPSVKQSADEFLRLETRLDVLWNNAGVMLSPTGTKTKQGYEEQMGVNCLATLLFTQLLTPLLISTAKTAPHGSIRVIWVSSSATHRSPPGGIDFDNMDYKKDIGKWTKYGISKAGVYYYATQYAKLHRNDGIVSVSLHPGNLKTELQRHVSSLQMVVINMMVYPPINGAYTELFAGLSPEVTLEKSGTWIQPWGRFSSQRPDLVEGSKSKAEGGTGIAEKFWEWSEEQVKPFM</sequence>
<dbReference type="InterPro" id="IPR020904">
    <property type="entry name" value="Sc_DH/Rdtase_CS"/>
</dbReference>
<dbReference type="PROSITE" id="PS00061">
    <property type="entry name" value="ADH_SHORT"/>
    <property type="match status" value="1"/>
</dbReference>
<name>A0A0G0A5H2_TRIHA</name>
<proteinExistence type="inferred from homology"/>
<feature type="compositionally biased region" description="Polar residues" evidence="4">
    <location>
        <begin position="14"/>
        <end position="23"/>
    </location>
</feature>
<dbReference type="PANTHER" id="PTHR24320:SF236">
    <property type="entry name" value="SHORT-CHAIN DEHYDROGENASE-RELATED"/>
    <property type="match status" value="1"/>
</dbReference>
<dbReference type="SUPFAM" id="SSF51735">
    <property type="entry name" value="NAD(P)-binding Rossmann-fold domains"/>
    <property type="match status" value="1"/>
</dbReference>
<dbReference type="Pfam" id="PF00106">
    <property type="entry name" value="adh_short"/>
    <property type="match status" value="1"/>
</dbReference>
<dbReference type="InterPro" id="IPR002347">
    <property type="entry name" value="SDR_fam"/>
</dbReference>
<dbReference type="OrthoDB" id="191139at2759"/>
<evidence type="ECO:0000256" key="4">
    <source>
        <dbReference type="SAM" id="MobiDB-lite"/>
    </source>
</evidence>
<dbReference type="EMBL" id="JOKZ01000253">
    <property type="protein sequence ID" value="KKP00424.1"/>
    <property type="molecule type" value="Genomic_DNA"/>
</dbReference>
<evidence type="ECO:0000313" key="5">
    <source>
        <dbReference type="EMBL" id="KKP00424.1"/>
    </source>
</evidence>
<gene>
    <name evidence="5" type="ORF">THAR02_07454</name>
</gene>
<dbReference type="Proteomes" id="UP000034112">
    <property type="component" value="Unassembled WGS sequence"/>
</dbReference>
<keyword evidence="2" id="KW-0521">NADP</keyword>
<feature type="region of interest" description="Disordered" evidence="4">
    <location>
        <begin position="1"/>
        <end position="23"/>
    </location>
</feature>
<dbReference type="InterPro" id="IPR036291">
    <property type="entry name" value="NAD(P)-bd_dom_sf"/>
</dbReference>
<evidence type="ECO:0000256" key="2">
    <source>
        <dbReference type="ARBA" id="ARBA00022857"/>
    </source>
</evidence>
<comment type="caution">
    <text evidence="5">The sequence shown here is derived from an EMBL/GenBank/DDBJ whole genome shotgun (WGS) entry which is preliminary data.</text>
</comment>
<comment type="similarity">
    <text evidence="1">Belongs to the short-chain dehydrogenases/reductases (SDR) family.</text>
</comment>
<evidence type="ECO:0000256" key="1">
    <source>
        <dbReference type="ARBA" id="ARBA00006484"/>
    </source>
</evidence>
<dbReference type="PANTHER" id="PTHR24320">
    <property type="entry name" value="RETINOL DEHYDROGENASE"/>
    <property type="match status" value="1"/>
</dbReference>
<accession>A0A0G0A5H2</accession>
<dbReference type="AlphaFoldDB" id="A0A0G0A5H2"/>
<dbReference type="OMA" id="FHSTEFA"/>
<reference evidence="6" key="1">
    <citation type="journal article" date="2015" name="Genome Announc.">
        <title>Draft whole-genome sequence of the biocontrol agent Trichoderma harzianum T6776.</title>
        <authorList>
            <person name="Baroncelli R."/>
            <person name="Piaggeschi G."/>
            <person name="Fiorini L."/>
            <person name="Bertolini E."/>
            <person name="Zapparata A."/>
            <person name="Pe M.E."/>
            <person name="Sarrocco S."/>
            <person name="Vannacci G."/>
        </authorList>
    </citation>
    <scope>NUCLEOTIDE SEQUENCE [LARGE SCALE GENOMIC DNA]</scope>
    <source>
        <strain evidence="6">T6776</strain>
    </source>
</reference>
<evidence type="ECO:0008006" key="7">
    <source>
        <dbReference type="Google" id="ProtNLM"/>
    </source>
</evidence>
<keyword evidence="3" id="KW-0560">Oxidoreductase</keyword>